<proteinExistence type="predicted"/>
<gene>
    <name evidence="3" type="ORF">HNQ61_000109</name>
</gene>
<dbReference type="Pfam" id="PF11796">
    <property type="entry name" value="DUF3323"/>
    <property type="match status" value="1"/>
</dbReference>
<evidence type="ECO:0000259" key="1">
    <source>
        <dbReference type="Pfam" id="PF09664"/>
    </source>
</evidence>
<dbReference type="InterPro" id="IPR024466">
    <property type="entry name" value="CHP02679_N"/>
</dbReference>
<sequence>MRPDMHPDMRRDLLTLLRNPKLARLLDELHASLVRNGEPKGRVKVQSRDEADALQDLIGGKWIEPGLTVAVRDIDQRLREQSLFHCSLAEAVELHRGAPIARPKEERERRIAGRDRAVRRCFQLLSELKISTEAFTRVATWMNAAESEMRADATRWGEAALVDGIRAVALAFHRLPAPGSPPIYLAELANEVTGGSHGLDVGKPEHALLIRALAFTFPEAAAGEERGSAAWKLNLLSAAGIARDPISVRVDTFGLDGDTPYLRELRREGIDRPFTLNTLGEIGGDVRAWRNVAFVVENPTVLAALIKHVRPWIPDRHPTLICTNGNLNLADKALLDALVQRGAHLFYGGDFDARGLEIAAQVLARYPGAASTWRMSVDDYRDALRTEGHTLPPGAVDRAARTFPALTAEIAARGQAAHQEGLIPALTRDLSRFVLEGVAPKISQLLISDATELQSSLAPSE</sequence>
<keyword evidence="4" id="KW-1185">Reference proteome</keyword>
<dbReference type="RefSeq" id="WP_170030632.1">
    <property type="nucleotide sequence ID" value="NZ_JABDTL010000001.1"/>
</dbReference>
<dbReference type="InterPro" id="IPR024465">
    <property type="entry name" value="DUF2399"/>
</dbReference>
<protein>
    <submittedName>
        <fullName evidence="3">Uncharacterized protein (TIGR02679 family)</fullName>
    </submittedName>
</protein>
<name>A0A841GTN1_9BACT</name>
<accession>A0A841GTN1</accession>
<comment type="caution">
    <text evidence="3">The sequence shown here is derived from an EMBL/GenBank/DDBJ whole genome shotgun (WGS) entry which is preliminary data.</text>
</comment>
<evidence type="ECO:0000313" key="3">
    <source>
        <dbReference type="EMBL" id="MBB6068498.1"/>
    </source>
</evidence>
<dbReference type="Pfam" id="PF09664">
    <property type="entry name" value="DUF2399"/>
    <property type="match status" value="1"/>
</dbReference>
<dbReference type="Proteomes" id="UP000582837">
    <property type="component" value="Unassembled WGS sequence"/>
</dbReference>
<organism evidence="3 4">
    <name type="scientific">Longimicrobium terrae</name>
    <dbReference type="NCBI Taxonomy" id="1639882"/>
    <lineage>
        <taxon>Bacteria</taxon>
        <taxon>Pseudomonadati</taxon>
        <taxon>Gemmatimonadota</taxon>
        <taxon>Longimicrobiia</taxon>
        <taxon>Longimicrobiales</taxon>
        <taxon>Longimicrobiaceae</taxon>
        <taxon>Longimicrobium</taxon>
    </lineage>
</organism>
<evidence type="ECO:0000259" key="2">
    <source>
        <dbReference type="Pfam" id="PF11796"/>
    </source>
</evidence>
<dbReference type="AlphaFoldDB" id="A0A841GTN1"/>
<reference evidence="3 4" key="1">
    <citation type="submission" date="2020-08" db="EMBL/GenBank/DDBJ databases">
        <title>Genomic Encyclopedia of Type Strains, Phase IV (KMG-IV): sequencing the most valuable type-strain genomes for metagenomic binning, comparative biology and taxonomic classification.</title>
        <authorList>
            <person name="Goeker M."/>
        </authorList>
    </citation>
    <scope>NUCLEOTIDE SEQUENCE [LARGE SCALE GENOMIC DNA]</scope>
    <source>
        <strain evidence="3 4">DSM 29007</strain>
    </source>
</reference>
<feature type="domain" description="Conserved hypothetical protein CHP02679 N terminus" evidence="2">
    <location>
        <begin position="42"/>
        <end position="256"/>
    </location>
</feature>
<evidence type="ECO:0000313" key="4">
    <source>
        <dbReference type="Proteomes" id="UP000582837"/>
    </source>
</evidence>
<dbReference type="EMBL" id="JACHIA010000001">
    <property type="protein sequence ID" value="MBB6068498.1"/>
    <property type="molecule type" value="Genomic_DNA"/>
</dbReference>
<feature type="domain" description="DUF2399" evidence="1">
    <location>
        <begin position="281"/>
        <end position="430"/>
    </location>
</feature>